<dbReference type="InterPro" id="IPR027417">
    <property type="entry name" value="P-loop_NTPase"/>
</dbReference>
<gene>
    <name evidence="2" type="ORF">ACFOWZ_32190</name>
</gene>
<accession>A0ABV8C2A0</accession>
<protein>
    <submittedName>
        <fullName evidence="2">Helix-turn-helix domain-containing protein</fullName>
    </submittedName>
</protein>
<dbReference type="PANTHER" id="PTHR47691">
    <property type="entry name" value="REGULATOR-RELATED"/>
    <property type="match status" value="1"/>
</dbReference>
<dbReference type="Pfam" id="PF13560">
    <property type="entry name" value="HTH_31"/>
    <property type="match status" value="1"/>
</dbReference>
<dbReference type="SUPFAM" id="SSF52540">
    <property type="entry name" value="P-loop containing nucleoside triphosphate hydrolases"/>
    <property type="match status" value="1"/>
</dbReference>
<evidence type="ECO:0000313" key="2">
    <source>
        <dbReference type="EMBL" id="MFC3896162.1"/>
    </source>
</evidence>
<dbReference type="PANTHER" id="PTHR47691:SF3">
    <property type="entry name" value="HTH-TYPE TRANSCRIPTIONAL REGULATOR RV0890C-RELATED"/>
    <property type="match status" value="1"/>
</dbReference>
<dbReference type="Gene3D" id="1.10.260.40">
    <property type="entry name" value="lambda repressor-like DNA-binding domains"/>
    <property type="match status" value="1"/>
</dbReference>
<name>A0ABV8C2A0_9PSEU</name>
<dbReference type="SMART" id="SM00530">
    <property type="entry name" value="HTH_XRE"/>
    <property type="match status" value="1"/>
</dbReference>
<dbReference type="SUPFAM" id="SSF47413">
    <property type="entry name" value="lambda repressor-like DNA-binding domains"/>
    <property type="match status" value="1"/>
</dbReference>
<sequence>MREFGELLRTHRIHAGLTQQQLADFAMVSVRAIRDLECGRTRSPRAETVRLLADGLRLDEGSRADLQQAGGRTSGRMPVAPPAPMMAIVGREAEAAALGALLVEGAGASVGGVGEERCLPGPGGSGAGSGSVSAGSFVGRQRLTSNLAPGSRGESDTTTGPARVPHRLVTITGVSGSGKTRLALEVAGDLHFRRGWSVLWYPQARPSVDDDQDTLLVTDHRPDPRLLTAHPRLRVVVTALAPTGLPSEHVFPLGPLADDAALSLLLTLVHRVRPGFRPEPSNQAALAGLVRELDGLPSALEFAAGWFMVYSPQHLLERLRSNPMDPTSAHLRDSLRRSLSTLDEQQRATLNRMIDQECHDDAHALSVRGLVRRAGPRYEVLNLVRAAVREPVSGPHFSGGVALTWPC</sequence>
<dbReference type="CDD" id="cd00093">
    <property type="entry name" value="HTH_XRE"/>
    <property type="match status" value="1"/>
</dbReference>
<reference evidence="3" key="1">
    <citation type="journal article" date="2019" name="Int. J. Syst. Evol. Microbiol.">
        <title>The Global Catalogue of Microorganisms (GCM) 10K type strain sequencing project: providing services to taxonomists for standard genome sequencing and annotation.</title>
        <authorList>
            <consortium name="The Broad Institute Genomics Platform"/>
            <consortium name="The Broad Institute Genome Sequencing Center for Infectious Disease"/>
            <person name="Wu L."/>
            <person name="Ma J."/>
        </authorList>
    </citation>
    <scope>NUCLEOTIDE SEQUENCE [LARGE SCALE GENOMIC DNA]</scope>
    <source>
        <strain evidence="3">CGMCC 4.7405</strain>
    </source>
</reference>
<dbReference type="InterPro" id="IPR001387">
    <property type="entry name" value="Cro/C1-type_HTH"/>
</dbReference>
<dbReference type="RefSeq" id="WP_382377702.1">
    <property type="nucleotide sequence ID" value="NZ_JBHRZI010000028.1"/>
</dbReference>
<dbReference type="InterPro" id="IPR010982">
    <property type="entry name" value="Lambda_DNA-bd_dom_sf"/>
</dbReference>
<organism evidence="2 3">
    <name type="scientific">Lentzea rhizosphaerae</name>
    <dbReference type="NCBI Taxonomy" id="2041025"/>
    <lineage>
        <taxon>Bacteria</taxon>
        <taxon>Bacillati</taxon>
        <taxon>Actinomycetota</taxon>
        <taxon>Actinomycetes</taxon>
        <taxon>Pseudonocardiales</taxon>
        <taxon>Pseudonocardiaceae</taxon>
        <taxon>Lentzea</taxon>
    </lineage>
</organism>
<dbReference type="Proteomes" id="UP001595690">
    <property type="component" value="Unassembled WGS sequence"/>
</dbReference>
<dbReference type="PROSITE" id="PS50943">
    <property type="entry name" value="HTH_CROC1"/>
    <property type="match status" value="1"/>
</dbReference>
<evidence type="ECO:0000313" key="3">
    <source>
        <dbReference type="Proteomes" id="UP001595690"/>
    </source>
</evidence>
<comment type="caution">
    <text evidence="2">The sequence shown here is derived from an EMBL/GenBank/DDBJ whole genome shotgun (WGS) entry which is preliminary data.</text>
</comment>
<proteinExistence type="predicted"/>
<keyword evidence="3" id="KW-1185">Reference proteome</keyword>
<evidence type="ECO:0000259" key="1">
    <source>
        <dbReference type="PROSITE" id="PS50943"/>
    </source>
</evidence>
<feature type="domain" description="HTH cro/C1-type" evidence="1">
    <location>
        <begin position="8"/>
        <end position="63"/>
    </location>
</feature>
<dbReference type="EMBL" id="JBHRZI010000028">
    <property type="protein sequence ID" value="MFC3896162.1"/>
    <property type="molecule type" value="Genomic_DNA"/>
</dbReference>